<evidence type="ECO:0000259" key="1">
    <source>
        <dbReference type="Pfam" id="PF00296"/>
    </source>
</evidence>
<keyword evidence="3" id="KW-1185">Reference proteome</keyword>
<proteinExistence type="predicted"/>
<dbReference type="InterPro" id="IPR036661">
    <property type="entry name" value="Luciferase-like_sf"/>
</dbReference>
<dbReference type="InterPro" id="IPR011251">
    <property type="entry name" value="Luciferase-like_dom"/>
</dbReference>
<dbReference type="EMBL" id="BAABHS010000027">
    <property type="protein sequence ID" value="GAA4984127.1"/>
    <property type="molecule type" value="Genomic_DNA"/>
</dbReference>
<gene>
    <name evidence="2" type="ORF">GCM10023205_62650</name>
</gene>
<reference evidence="3" key="1">
    <citation type="journal article" date="2019" name="Int. J. Syst. Evol. Microbiol.">
        <title>The Global Catalogue of Microorganisms (GCM) 10K type strain sequencing project: providing services to taxonomists for standard genome sequencing and annotation.</title>
        <authorList>
            <consortium name="The Broad Institute Genomics Platform"/>
            <consortium name="The Broad Institute Genome Sequencing Center for Infectious Disease"/>
            <person name="Wu L."/>
            <person name="Ma J."/>
        </authorList>
    </citation>
    <scope>NUCLEOTIDE SEQUENCE [LARGE SCALE GENOMIC DNA]</scope>
    <source>
        <strain evidence="3">JCM 17986</strain>
    </source>
</reference>
<dbReference type="Gene3D" id="3.20.20.30">
    <property type="entry name" value="Luciferase-like domain"/>
    <property type="match status" value="1"/>
</dbReference>
<accession>A0ABP9I1R5</accession>
<feature type="domain" description="Luciferase-like" evidence="1">
    <location>
        <begin position="21"/>
        <end position="301"/>
    </location>
</feature>
<dbReference type="Proteomes" id="UP001500466">
    <property type="component" value="Unassembled WGS sequence"/>
</dbReference>
<comment type="caution">
    <text evidence="2">The sequence shown here is derived from an EMBL/GenBank/DDBJ whole genome shotgun (WGS) entry which is preliminary data.</text>
</comment>
<evidence type="ECO:0000313" key="2">
    <source>
        <dbReference type="EMBL" id="GAA4984127.1"/>
    </source>
</evidence>
<dbReference type="PANTHER" id="PTHR30137">
    <property type="entry name" value="LUCIFERASE-LIKE MONOOXYGENASE"/>
    <property type="match status" value="1"/>
</dbReference>
<dbReference type="InterPro" id="IPR050766">
    <property type="entry name" value="Bact_Lucif_Oxidored"/>
</dbReference>
<sequence length="330" mass="35778">MTPPGVRLSLRFDFRNPQFAGTSMSDRYAAALDMAVWADRLGFAAVTLSEHHGFADGYLPAPLTMAAAVAARTERLHIIIAAAPAPLYDPVRLAEEAAVVDLLSRGRLTLVLANGYMASEFAMLGISMRDRAKLTTEAVRVLRAAWSGEPFEHRGETIRVTPTPAIPGGPRILLGGAVEAAARRAAHIADGFVPNWPGVWEHYRDERLKLGHPDPGPFIGTVGTFLHVSRDPERDWPRILPYAMHESVEYGTHAAASGTSGRGTYEVPDSADELRRSGQYRVVTPDVLLTELKAAGPAAQVGLHPLMGGIPPELAWESLRLFESEVLARL</sequence>
<dbReference type="SUPFAM" id="SSF51679">
    <property type="entry name" value="Bacterial luciferase-like"/>
    <property type="match status" value="1"/>
</dbReference>
<evidence type="ECO:0000313" key="3">
    <source>
        <dbReference type="Proteomes" id="UP001500466"/>
    </source>
</evidence>
<dbReference type="PANTHER" id="PTHR30137:SF6">
    <property type="entry name" value="LUCIFERASE-LIKE MONOOXYGENASE"/>
    <property type="match status" value="1"/>
</dbReference>
<dbReference type="Pfam" id="PF00296">
    <property type="entry name" value="Bac_luciferase"/>
    <property type="match status" value="1"/>
</dbReference>
<protein>
    <submittedName>
        <fullName evidence="2">LLM class flavin-dependent oxidoreductase</fullName>
    </submittedName>
</protein>
<name>A0ABP9I1R5_9ACTN</name>
<organism evidence="2 3">
    <name type="scientific">Yinghuangia aomiensis</name>
    <dbReference type="NCBI Taxonomy" id="676205"/>
    <lineage>
        <taxon>Bacteria</taxon>
        <taxon>Bacillati</taxon>
        <taxon>Actinomycetota</taxon>
        <taxon>Actinomycetes</taxon>
        <taxon>Kitasatosporales</taxon>
        <taxon>Streptomycetaceae</taxon>
        <taxon>Yinghuangia</taxon>
    </lineage>
</organism>